<evidence type="ECO:0000256" key="2">
    <source>
        <dbReference type="ARBA" id="ARBA00005466"/>
    </source>
</evidence>
<dbReference type="EMBL" id="BMCS01000001">
    <property type="protein sequence ID" value="GGF14407.1"/>
    <property type="molecule type" value="Genomic_DNA"/>
</dbReference>
<evidence type="ECO:0000256" key="4">
    <source>
        <dbReference type="ARBA" id="ARBA00022827"/>
    </source>
</evidence>
<keyword evidence="5" id="KW-0560">Oxidoreductase</keyword>
<gene>
    <name evidence="7" type="ORF">GCM10007298_08030</name>
</gene>
<comment type="similarity">
    <text evidence="2">Belongs to the oxygen-dependent FAD-linked oxidoreductase family.</text>
</comment>
<dbReference type="InterPro" id="IPR016169">
    <property type="entry name" value="FAD-bd_PCMH_sub2"/>
</dbReference>
<comment type="cofactor">
    <cofactor evidence="1">
        <name>FAD</name>
        <dbReference type="ChEBI" id="CHEBI:57692"/>
    </cofactor>
</comment>
<evidence type="ECO:0000256" key="1">
    <source>
        <dbReference type="ARBA" id="ARBA00001974"/>
    </source>
</evidence>
<dbReference type="Pfam" id="PF01565">
    <property type="entry name" value="FAD_binding_4"/>
    <property type="match status" value="1"/>
</dbReference>
<dbReference type="InterPro" id="IPR036318">
    <property type="entry name" value="FAD-bd_PCMH-like_sf"/>
</dbReference>
<evidence type="ECO:0000256" key="3">
    <source>
        <dbReference type="ARBA" id="ARBA00022630"/>
    </source>
</evidence>
<proteinExistence type="inferred from homology"/>
<dbReference type="PANTHER" id="PTHR42973:SF39">
    <property type="entry name" value="FAD-BINDING PCMH-TYPE DOMAIN-CONTAINING PROTEIN"/>
    <property type="match status" value="1"/>
</dbReference>
<dbReference type="PROSITE" id="PS00862">
    <property type="entry name" value="OX2_COVAL_FAD"/>
    <property type="match status" value="1"/>
</dbReference>
<evidence type="ECO:0000313" key="8">
    <source>
        <dbReference type="Proteomes" id="UP000632454"/>
    </source>
</evidence>
<keyword evidence="3" id="KW-0285">Flavoprotein</keyword>
<keyword evidence="8" id="KW-1185">Reference proteome</keyword>
<evidence type="ECO:0000259" key="6">
    <source>
        <dbReference type="PROSITE" id="PS51387"/>
    </source>
</evidence>
<dbReference type="PANTHER" id="PTHR42973">
    <property type="entry name" value="BINDING OXIDOREDUCTASE, PUTATIVE (AFU_ORTHOLOGUE AFUA_1G17690)-RELATED"/>
    <property type="match status" value="1"/>
</dbReference>
<comment type="caution">
    <text evidence="7">The sequence shown here is derived from an EMBL/GenBank/DDBJ whole genome shotgun (WGS) entry which is preliminary data.</text>
</comment>
<dbReference type="InterPro" id="IPR016166">
    <property type="entry name" value="FAD-bd_PCMH"/>
</dbReference>
<dbReference type="Gene3D" id="3.30.43.10">
    <property type="entry name" value="Uridine Diphospho-n-acetylenolpyruvylglucosamine Reductase, domain 2"/>
    <property type="match status" value="1"/>
</dbReference>
<accession>A0ABQ1UEJ6</accession>
<feature type="domain" description="FAD-binding PCMH-type" evidence="6">
    <location>
        <begin position="42"/>
        <end position="210"/>
    </location>
</feature>
<dbReference type="InterPro" id="IPR050416">
    <property type="entry name" value="FAD-linked_Oxidoreductase"/>
</dbReference>
<dbReference type="InterPro" id="IPR016167">
    <property type="entry name" value="FAD-bd_PCMH_sub1"/>
</dbReference>
<organism evidence="7 8">
    <name type="scientific">Williamsia phyllosphaerae</name>
    <dbReference type="NCBI Taxonomy" id="885042"/>
    <lineage>
        <taxon>Bacteria</taxon>
        <taxon>Bacillati</taxon>
        <taxon>Actinomycetota</taxon>
        <taxon>Actinomycetes</taxon>
        <taxon>Mycobacteriales</taxon>
        <taxon>Nocardiaceae</taxon>
        <taxon>Williamsia</taxon>
    </lineage>
</organism>
<evidence type="ECO:0000313" key="7">
    <source>
        <dbReference type="EMBL" id="GGF14407.1"/>
    </source>
</evidence>
<dbReference type="InterPro" id="IPR006093">
    <property type="entry name" value="Oxy_OxRdtase_FAD_BS"/>
</dbReference>
<evidence type="ECO:0000256" key="5">
    <source>
        <dbReference type="ARBA" id="ARBA00023002"/>
    </source>
</evidence>
<dbReference type="InterPro" id="IPR006094">
    <property type="entry name" value="Oxid_FAD_bind_N"/>
</dbReference>
<protein>
    <submittedName>
        <fullName evidence="7">FAD-linked oxidase</fullName>
    </submittedName>
</protein>
<keyword evidence="4" id="KW-0274">FAD</keyword>
<reference evidence="8" key="1">
    <citation type="journal article" date="2019" name="Int. J. Syst. Evol. Microbiol.">
        <title>The Global Catalogue of Microorganisms (GCM) 10K type strain sequencing project: providing services to taxonomists for standard genome sequencing and annotation.</title>
        <authorList>
            <consortium name="The Broad Institute Genomics Platform"/>
            <consortium name="The Broad Institute Genome Sequencing Center for Infectious Disease"/>
            <person name="Wu L."/>
            <person name="Ma J."/>
        </authorList>
    </citation>
    <scope>NUCLEOTIDE SEQUENCE [LARGE SCALE GENOMIC DNA]</scope>
    <source>
        <strain evidence="8">CCM 7855</strain>
    </source>
</reference>
<dbReference type="Gene3D" id="3.40.462.20">
    <property type="match status" value="1"/>
</dbReference>
<dbReference type="Gene3D" id="3.30.465.10">
    <property type="match status" value="1"/>
</dbReference>
<dbReference type="RefSeq" id="WP_188487093.1">
    <property type="nucleotide sequence ID" value="NZ_BMCS01000001.1"/>
</dbReference>
<dbReference type="Proteomes" id="UP000632454">
    <property type="component" value="Unassembled WGS sequence"/>
</dbReference>
<sequence>MSTLAAPPTTDPIPDLRAAVEGVVAGPGEPGYDRAVPWRLDVEVSPSAVVLATSGDDVSATMRVAAAHGLTVAVASTGHGALPIDESSILVHTASLTGCVIDPETRTARVGAGVRWQQVIDLAAVHGLAPVVGSAPDVGVIGFLTGAGVGPLVRSVGLACDRVRSFDLVTGTGEQLHVTPAARPDLFAGLCGGKGTLGIVTSVEIDLLPIAEIYGGALYFDGSDSAAVLRAWRRWTADLSDDVTTSIAFLQLPQAPDVPPPLAGRFTVAVRYASVGDPDAAEAELGPMRAVATPVVDTIGVMPYRDIGAVHSDPVDPMPAHERHTLLSELTVDAVETMIEVAGAGSGSPQAIVELRLLGGEMARGGAADAFCHRGAAYSLLTIGVLVPPVADAIPAHAARVIEAMAPWSTGGEFPNFSPAADPDSLARCYDEETRAWLAALAEEHDPNGVLRVGHVVRTPRV</sequence>
<dbReference type="PROSITE" id="PS51387">
    <property type="entry name" value="FAD_PCMH"/>
    <property type="match status" value="1"/>
</dbReference>
<dbReference type="SUPFAM" id="SSF56176">
    <property type="entry name" value="FAD-binding/transporter-associated domain-like"/>
    <property type="match status" value="1"/>
</dbReference>
<name>A0ABQ1UEJ6_9NOCA</name>